<gene>
    <name evidence="3" type="ORF">ACHHYP_14438</name>
</gene>
<comment type="caution">
    <text evidence="3">The sequence shown here is derived from an EMBL/GenBank/DDBJ whole genome shotgun (WGS) entry which is preliminary data.</text>
</comment>
<sequence>MLRHAGRHAAAAAAVAMITTMPITMCQKERVYESGEVLGRGIKLELWKAAHKNVEVLDLESETVQTCMTHLRDYASSGAKFVHVADKLLRNVLEAALTQLPNDEDAVVTTPLGYKAKGVDYEDEVKVCGIALSENKMVTERLEHLLATTLPFESVLGAIKMADDNVASSSLPDDIEERFVVLLYPEFASFDKIQPAVKLLLKKGVEPDHIQVVCLVTCPAAADQFCKVFPEVNLVTASYDSSSDARGRIVPGFGDFEARYANIDGPAGDDPPVVDPATEEAPASSSWWPFK</sequence>
<dbReference type="Pfam" id="PF14681">
    <property type="entry name" value="UPRTase"/>
    <property type="match status" value="1"/>
</dbReference>
<keyword evidence="4" id="KW-1185">Reference proteome</keyword>
<organism evidence="3 4">
    <name type="scientific">Achlya hypogyna</name>
    <name type="common">Oomycete</name>
    <name type="synonym">Protoachlya hypogyna</name>
    <dbReference type="NCBI Taxonomy" id="1202772"/>
    <lineage>
        <taxon>Eukaryota</taxon>
        <taxon>Sar</taxon>
        <taxon>Stramenopiles</taxon>
        <taxon>Oomycota</taxon>
        <taxon>Saprolegniomycetes</taxon>
        <taxon>Saprolegniales</taxon>
        <taxon>Achlyaceae</taxon>
        <taxon>Achlya</taxon>
    </lineage>
</organism>
<dbReference type="AlphaFoldDB" id="A0A1V9YD72"/>
<dbReference type="Gene3D" id="3.40.50.2020">
    <property type="match status" value="1"/>
</dbReference>
<dbReference type="InterPro" id="IPR029057">
    <property type="entry name" value="PRTase-like"/>
</dbReference>
<proteinExistence type="predicted"/>
<evidence type="ECO:0000259" key="2">
    <source>
        <dbReference type="Pfam" id="PF14681"/>
    </source>
</evidence>
<evidence type="ECO:0000256" key="1">
    <source>
        <dbReference type="SAM" id="MobiDB-lite"/>
    </source>
</evidence>
<reference evidence="3 4" key="1">
    <citation type="journal article" date="2014" name="Genome Biol. Evol.">
        <title>The secreted proteins of Achlya hypogyna and Thraustotheca clavata identify the ancestral oomycete secretome and reveal gene acquisitions by horizontal gene transfer.</title>
        <authorList>
            <person name="Misner I."/>
            <person name="Blouin N."/>
            <person name="Leonard G."/>
            <person name="Richards T.A."/>
            <person name="Lane C.E."/>
        </authorList>
    </citation>
    <scope>NUCLEOTIDE SEQUENCE [LARGE SCALE GENOMIC DNA]</scope>
    <source>
        <strain evidence="3 4">ATCC 48635</strain>
    </source>
</reference>
<dbReference type="InterPro" id="IPR000836">
    <property type="entry name" value="PRTase_dom"/>
</dbReference>
<protein>
    <recommendedName>
        <fullName evidence="2">Phosphoribosyltransferase domain-containing protein</fullName>
    </recommendedName>
</protein>
<feature type="domain" description="Phosphoribosyltransferase" evidence="2">
    <location>
        <begin position="61"/>
        <end position="260"/>
    </location>
</feature>
<accession>A0A1V9YD72</accession>
<dbReference type="Proteomes" id="UP000243579">
    <property type="component" value="Unassembled WGS sequence"/>
</dbReference>
<evidence type="ECO:0000313" key="3">
    <source>
        <dbReference type="EMBL" id="OQR83649.1"/>
    </source>
</evidence>
<dbReference type="STRING" id="1202772.A0A1V9YD72"/>
<dbReference type="SUPFAM" id="SSF53271">
    <property type="entry name" value="PRTase-like"/>
    <property type="match status" value="1"/>
</dbReference>
<feature type="region of interest" description="Disordered" evidence="1">
    <location>
        <begin position="265"/>
        <end position="291"/>
    </location>
</feature>
<dbReference type="EMBL" id="JNBR01002128">
    <property type="protein sequence ID" value="OQR83649.1"/>
    <property type="molecule type" value="Genomic_DNA"/>
</dbReference>
<evidence type="ECO:0000313" key="4">
    <source>
        <dbReference type="Proteomes" id="UP000243579"/>
    </source>
</evidence>
<dbReference type="OrthoDB" id="106623at2759"/>
<name>A0A1V9YD72_ACHHY</name>